<protein>
    <recommendedName>
        <fullName evidence="4">Pentacotripeptide-repeat region of PRORP domain-containing protein</fullName>
    </recommendedName>
</protein>
<dbReference type="InterPro" id="IPR002885">
    <property type="entry name" value="PPR_rpt"/>
</dbReference>
<dbReference type="OMA" id="NAAYNVR"/>
<feature type="repeat" description="PPR" evidence="2">
    <location>
        <begin position="226"/>
        <end position="260"/>
    </location>
</feature>
<sequence length="464" mass="50503">MASMAPSRQLHRLRRLSTTSAAAVPAAPPADATAAVATTSADAAAADSSISISRAKSKLRSEFDPDKALRIYSSVSKRYSSPVSSRYAQDLTIRRLAKSRRFADIEALVESHKAGPQAAQEPYLCTLIRSYGVAGMFDHAMRTFEEMDRLGAPRTVLSLNAVLSACNASRLFGRVPELFAALPGKYGVSPDRVSYGILVKSYCEAGAPEKGIEVLREMEEKGVEVTAVTFTTILDSLYKSGRAAEAEALWDEMAKAGCALDAAAYNVRIMNAQSSGPEDVKKLIREMSDAGFKPDTISYNYLMTAFLKAGEMDEAIGVYKELEGNGCKPNAASFRTLIHYLCKDGDYEKGYKIFKESVKVHKIPDFMTLRSLVEGLVEKKMTKEAKGMIRTIKKKFPPNFLNAWKKVEENLGLASAANEADASLTLEEDKEATGTHALDSGSERRIESFALALDGLIGKVSKCH</sequence>
<dbReference type="PANTHER" id="PTHR47931:SF3">
    <property type="entry name" value="PENTATRICOPEPTIDE REPEAT-CONTAINING PROTEIN, MITOCHONDRIAL"/>
    <property type="match status" value="1"/>
</dbReference>
<dbReference type="Pfam" id="PF01535">
    <property type="entry name" value="PPR"/>
    <property type="match status" value="1"/>
</dbReference>
<dbReference type="PANTHER" id="PTHR47931">
    <property type="entry name" value="OS01G0228400 PROTEIN"/>
    <property type="match status" value="1"/>
</dbReference>
<keyword evidence="1" id="KW-0677">Repeat</keyword>
<name>A0A059ATM1_EUCGR</name>
<dbReference type="PROSITE" id="PS51375">
    <property type="entry name" value="PPR"/>
    <property type="match status" value="4"/>
</dbReference>
<evidence type="ECO:0008006" key="4">
    <source>
        <dbReference type="Google" id="ProtNLM"/>
    </source>
</evidence>
<dbReference type="Pfam" id="PF13041">
    <property type="entry name" value="PPR_2"/>
    <property type="match status" value="2"/>
</dbReference>
<proteinExistence type="predicted"/>
<dbReference type="FunCoup" id="A0A059ATM1">
    <property type="interactions" value="603"/>
</dbReference>
<organism evidence="3">
    <name type="scientific">Eucalyptus grandis</name>
    <name type="common">Flooded gum</name>
    <dbReference type="NCBI Taxonomy" id="71139"/>
    <lineage>
        <taxon>Eukaryota</taxon>
        <taxon>Viridiplantae</taxon>
        <taxon>Streptophyta</taxon>
        <taxon>Embryophyta</taxon>
        <taxon>Tracheophyta</taxon>
        <taxon>Spermatophyta</taxon>
        <taxon>Magnoliopsida</taxon>
        <taxon>eudicotyledons</taxon>
        <taxon>Gunneridae</taxon>
        <taxon>Pentapetalae</taxon>
        <taxon>rosids</taxon>
        <taxon>malvids</taxon>
        <taxon>Myrtales</taxon>
        <taxon>Myrtaceae</taxon>
        <taxon>Myrtoideae</taxon>
        <taxon>Eucalypteae</taxon>
        <taxon>Eucalyptus</taxon>
    </lineage>
</organism>
<dbReference type="NCBIfam" id="TIGR00756">
    <property type="entry name" value="PPR"/>
    <property type="match status" value="5"/>
</dbReference>
<dbReference type="GO" id="GO:0003729">
    <property type="term" value="F:mRNA binding"/>
    <property type="evidence" value="ECO:0000318"/>
    <property type="project" value="GO_Central"/>
</dbReference>
<feature type="repeat" description="PPR" evidence="2">
    <location>
        <begin position="295"/>
        <end position="329"/>
    </location>
</feature>
<dbReference type="SUPFAM" id="SSF81901">
    <property type="entry name" value="HCP-like"/>
    <property type="match status" value="1"/>
</dbReference>
<evidence type="ECO:0000256" key="1">
    <source>
        <dbReference type="ARBA" id="ARBA00022737"/>
    </source>
</evidence>
<accession>A0A059ATM1</accession>
<dbReference type="EMBL" id="KK198761">
    <property type="protein sequence ID" value="KCW56790.1"/>
    <property type="molecule type" value="Genomic_DNA"/>
</dbReference>
<evidence type="ECO:0000313" key="3">
    <source>
        <dbReference type="EMBL" id="KCW56790.1"/>
    </source>
</evidence>
<gene>
    <name evidence="3" type="ORF">EUGRSUZ_I02459</name>
</gene>
<dbReference type="InterPro" id="IPR011990">
    <property type="entry name" value="TPR-like_helical_dom_sf"/>
</dbReference>
<dbReference type="Gene3D" id="1.25.40.10">
    <property type="entry name" value="Tetratricopeptide repeat domain"/>
    <property type="match status" value="2"/>
</dbReference>
<evidence type="ECO:0000256" key="2">
    <source>
        <dbReference type="PROSITE-ProRule" id="PRU00708"/>
    </source>
</evidence>
<dbReference type="eggNOG" id="KOG4197">
    <property type="taxonomic scope" value="Eukaryota"/>
</dbReference>
<dbReference type="Gramene" id="KCW56790">
    <property type="protein sequence ID" value="KCW56790"/>
    <property type="gene ID" value="EUGRSUZ_I02459"/>
</dbReference>
<dbReference type="STRING" id="71139.A0A059ATM1"/>
<reference evidence="3" key="1">
    <citation type="submission" date="2013-07" db="EMBL/GenBank/DDBJ databases">
        <title>The genome of Eucalyptus grandis.</title>
        <authorList>
            <person name="Schmutz J."/>
            <person name="Hayes R."/>
            <person name="Myburg A."/>
            <person name="Tuskan G."/>
            <person name="Grattapaglia D."/>
            <person name="Rokhsar D.S."/>
        </authorList>
    </citation>
    <scope>NUCLEOTIDE SEQUENCE</scope>
    <source>
        <tissue evidence="3">Leaf extractions</tissue>
    </source>
</reference>
<feature type="repeat" description="PPR" evidence="2">
    <location>
        <begin position="330"/>
        <end position="364"/>
    </location>
</feature>
<feature type="repeat" description="PPR" evidence="2">
    <location>
        <begin position="191"/>
        <end position="225"/>
    </location>
</feature>
<dbReference type="AlphaFoldDB" id="A0A059ATM1"/>
<dbReference type="InParanoid" id="A0A059ATM1"/>